<reference evidence="4" key="1">
    <citation type="journal article" date="2019" name="Int. J. Syst. Evol. Microbiol.">
        <title>The Global Catalogue of Microorganisms (GCM) 10K type strain sequencing project: providing services to taxonomists for standard genome sequencing and annotation.</title>
        <authorList>
            <consortium name="The Broad Institute Genomics Platform"/>
            <consortium name="The Broad Institute Genome Sequencing Center for Infectious Disease"/>
            <person name="Wu L."/>
            <person name="Ma J."/>
        </authorList>
    </citation>
    <scope>NUCLEOTIDE SEQUENCE [LARGE SCALE GENOMIC DNA]</scope>
    <source>
        <strain evidence="4">CGMCC 4.7275</strain>
    </source>
</reference>
<evidence type="ECO:0000256" key="1">
    <source>
        <dbReference type="ARBA" id="ARBA00023002"/>
    </source>
</evidence>
<evidence type="ECO:0000313" key="4">
    <source>
        <dbReference type="Proteomes" id="UP000660265"/>
    </source>
</evidence>
<sequence>MPISQRVLGTAGPTVGAIGYGAMSFAKPYGQTDNDTDDTPDDLIGRALERGVTLIDTADVYGPSEEIIGKAVAGRRDQVVIATKFGIVRSLGPEGPPIISGRPEYVRERAERSLTQLGTDHIDLYYQHRVDPDVPIEETVGAMAELVAEGKVRHLGLCEAAADTIRRAQAVHPIAAVETEWSLWSRDIEEEVFPVCRELGIGVVPYSPLGRGMLTGQITSLRDLPQNDYRRNMPRFAREAFETNLAAVDVVREIARAHEAAPGQVALAWLLAKAPGVVPIPGTLHISRLEENAAAAELTLTDAELARLDALKVVGERETEMGHNWSYGVTPAR</sequence>
<feature type="domain" description="NADP-dependent oxidoreductase" evidence="2">
    <location>
        <begin position="17"/>
        <end position="311"/>
    </location>
</feature>
<organism evidence="3 4">
    <name type="scientific">Streptomyces camponoticapitis</name>
    <dbReference type="NCBI Taxonomy" id="1616125"/>
    <lineage>
        <taxon>Bacteria</taxon>
        <taxon>Bacillati</taxon>
        <taxon>Actinomycetota</taxon>
        <taxon>Actinomycetes</taxon>
        <taxon>Kitasatosporales</taxon>
        <taxon>Streptomycetaceae</taxon>
        <taxon>Streptomyces</taxon>
    </lineage>
</organism>
<dbReference type="PANTHER" id="PTHR43625">
    <property type="entry name" value="AFLATOXIN B1 ALDEHYDE REDUCTASE"/>
    <property type="match status" value="1"/>
</dbReference>
<dbReference type="InterPro" id="IPR036812">
    <property type="entry name" value="NAD(P)_OxRdtase_dom_sf"/>
</dbReference>
<dbReference type="PANTHER" id="PTHR43625:SF40">
    <property type="entry name" value="ALDO-KETO REDUCTASE YAKC [NADP(+)]"/>
    <property type="match status" value="1"/>
</dbReference>
<dbReference type="RefSeq" id="WP_189105904.1">
    <property type="nucleotide sequence ID" value="NZ_BMMV01000002.1"/>
</dbReference>
<dbReference type="PRINTS" id="PR00069">
    <property type="entry name" value="ALDKETRDTASE"/>
</dbReference>
<dbReference type="Proteomes" id="UP000660265">
    <property type="component" value="Unassembled WGS sequence"/>
</dbReference>
<dbReference type="Gene3D" id="3.20.20.100">
    <property type="entry name" value="NADP-dependent oxidoreductase domain"/>
    <property type="match status" value="1"/>
</dbReference>
<protein>
    <submittedName>
        <fullName evidence="3">Oxidoreductase</fullName>
    </submittedName>
</protein>
<dbReference type="EMBL" id="BMMV01000002">
    <property type="protein sequence ID" value="GGJ79320.1"/>
    <property type="molecule type" value="Genomic_DNA"/>
</dbReference>
<dbReference type="InterPro" id="IPR050791">
    <property type="entry name" value="Aldo-Keto_reductase"/>
</dbReference>
<proteinExistence type="predicted"/>
<dbReference type="CDD" id="cd19076">
    <property type="entry name" value="AKR_AKR13A_13D"/>
    <property type="match status" value="1"/>
</dbReference>
<dbReference type="Pfam" id="PF00248">
    <property type="entry name" value="Aldo_ket_red"/>
    <property type="match status" value="1"/>
</dbReference>
<gene>
    <name evidence="3" type="ORF">GCM10011583_08620</name>
</gene>
<keyword evidence="4" id="KW-1185">Reference proteome</keyword>
<dbReference type="SUPFAM" id="SSF51430">
    <property type="entry name" value="NAD(P)-linked oxidoreductase"/>
    <property type="match status" value="1"/>
</dbReference>
<evidence type="ECO:0000313" key="3">
    <source>
        <dbReference type="EMBL" id="GGJ79320.1"/>
    </source>
</evidence>
<comment type="caution">
    <text evidence="3">The sequence shown here is derived from an EMBL/GenBank/DDBJ whole genome shotgun (WGS) entry which is preliminary data.</text>
</comment>
<name>A0ABQ2DYU4_9ACTN</name>
<keyword evidence="1" id="KW-0560">Oxidoreductase</keyword>
<dbReference type="InterPro" id="IPR023210">
    <property type="entry name" value="NADP_OxRdtase_dom"/>
</dbReference>
<dbReference type="InterPro" id="IPR020471">
    <property type="entry name" value="AKR"/>
</dbReference>
<accession>A0ABQ2DYU4</accession>
<evidence type="ECO:0000259" key="2">
    <source>
        <dbReference type="Pfam" id="PF00248"/>
    </source>
</evidence>